<dbReference type="InterPro" id="IPR039537">
    <property type="entry name" value="Retrotran_Ty1/copia-like"/>
</dbReference>
<dbReference type="Proteomes" id="UP001454036">
    <property type="component" value="Unassembled WGS sequence"/>
</dbReference>
<dbReference type="AlphaFoldDB" id="A0AAV3QJ95"/>
<name>A0AAV3QJ95_LITER</name>
<evidence type="ECO:0000259" key="1">
    <source>
        <dbReference type="Pfam" id="PF25597"/>
    </source>
</evidence>
<dbReference type="InterPro" id="IPR057670">
    <property type="entry name" value="SH3_retrovirus"/>
</dbReference>
<comment type="caution">
    <text evidence="2">The sequence shown here is derived from an EMBL/GenBank/DDBJ whole genome shotgun (WGS) entry which is preliminary data.</text>
</comment>
<gene>
    <name evidence="2" type="ORF">LIER_39730</name>
</gene>
<evidence type="ECO:0000313" key="3">
    <source>
        <dbReference type="Proteomes" id="UP001454036"/>
    </source>
</evidence>
<accession>A0AAV3QJ95</accession>
<dbReference type="Pfam" id="PF25597">
    <property type="entry name" value="SH3_retrovirus"/>
    <property type="match status" value="1"/>
</dbReference>
<protein>
    <recommendedName>
        <fullName evidence="1">Retroviral polymerase SH3-like domain-containing protein</fullName>
    </recommendedName>
</protein>
<feature type="domain" description="Retroviral polymerase SH3-like" evidence="1">
    <location>
        <begin position="59"/>
        <end position="113"/>
    </location>
</feature>
<organism evidence="2 3">
    <name type="scientific">Lithospermum erythrorhizon</name>
    <name type="common">Purple gromwell</name>
    <name type="synonym">Lithospermum officinale var. erythrorhizon</name>
    <dbReference type="NCBI Taxonomy" id="34254"/>
    <lineage>
        <taxon>Eukaryota</taxon>
        <taxon>Viridiplantae</taxon>
        <taxon>Streptophyta</taxon>
        <taxon>Embryophyta</taxon>
        <taxon>Tracheophyta</taxon>
        <taxon>Spermatophyta</taxon>
        <taxon>Magnoliopsida</taxon>
        <taxon>eudicotyledons</taxon>
        <taxon>Gunneridae</taxon>
        <taxon>Pentapetalae</taxon>
        <taxon>asterids</taxon>
        <taxon>lamiids</taxon>
        <taxon>Boraginales</taxon>
        <taxon>Boraginaceae</taxon>
        <taxon>Boraginoideae</taxon>
        <taxon>Lithospermeae</taxon>
        <taxon>Lithospermum</taxon>
    </lineage>
</organism>
<evidence type="ECO:0000313" key="2">
    <source>
        <dbReference type="EMBL" id="GAA0164164.1"/>
    </source>
</evidence>
<keyword evidence="3" id="KW-1185">Reference proteome</keyword>
<sequence>MARVMLHTKNIPLKFWAEAINTACHIHNRISLRPGTNNTNYELWRERKPNVLYFHIFGSLCCILVDREPRYKFDVKSDEGIFLGYSRNSRALHVFNKRAEVVMESIIVKVLDSGIATNEEDTADGTPVNYTCSNDKGKIADGENVDATCDDRMSIQPASRIQKNHPVDNIIGQLDQGVTTRRKEPADYRRMVRLIGKIYFISKMEPKNVDEALKDEH</sequence>
<dbReference type="PANTHER" id="PTHR42648">
    <property type="entry name" value="TRANSPOSASE, PUTATIVE-RELATED"/>
    <property type="match status" value="1"/>
</dbReference>
<proteinExistence type="predicted"/>
<dbReference type="EMBL" id="BAABME010021773">
    <property type="protein sequence ID" value="GAA0164164.1"/>
    <property type="molecule type" value="Genomic_DNA"/>
</dbReference>
<dbReference type="PANTHER" id="PTHR42648:SF21">
    <property type="entry name" value="CYSTEINE-RICH RLK (RECEPTOR-LIKE PROTEIN KINASE) 8"/>
    <property type="match status" value="1"/>
</dbReference>
<reference evidence="2 3" key="1">
    <citation type="submission" date="2024-01" db="EMBL/GenBank/DDBJ databases">
        <title>The complete chloroplast genome sequence of Lithospermum erythrorhizon: insights into the phylogenetic relationship among Boraginaceae species and the maternal lineages of purple gromwells.</title>
        <authorList>
            <person name="Okada T."/>
            <person name="Watanabe K."/>
        </authorList>
    </citation>
    <scope>NUCLEOTIDE SEQUENCE [LARGE SCALE GENOMIC DNA]</scope>
</reference>